<feature type="domain" description="MacB-like periplasmic core" evidence="10">
    <location>
        <begin position="26"/>
        <end position="219"/>
    </location>
</feature>
<dbReference type="Pfam" id="PF12704">
    <property type="entry name" value="MacB_PCD"/>
    <property type="match status" value="1"/>
</dbReference>
<evidence type="ECO:0000256" key="2">
    <source>
        <dbReference type="ARBA" id="ARBA00022475"/>
    </source>
</evidence>
<feature type="transmembrane region" description="Helical" evidence="8">
    <location>
        <begin position="579"/>
        <end position="600"/>
    </location>
</feature>
<feature type="compositionally biased region" description="Basic and acidic residues" evidence="7">
    <location>
        <begin position="329"/>
        <end position="344"/>
    </location>
</feature>
<feature type="transmembrane region" description="Helical" evidence="8">
    <location>
        <begin position="1074"/>
        <end position="1096"/>
    </location>
</feature>
<comment type="subcellular location">
    <subcellularLocation>
        <location evidence="1">Cell membrane</location>
        <topology evidence="1">Multi-pass membrane protein</topology>
    </subcellularLocation>
</comment>
<feature type="transmembrane region" description="Helical" evidence="8">
    <location>
        <begin position="621"/>
        <end position="654"/>
    </location>
</feature>
<keyword evidence="6" id="KW-0175">Coiled coil</keyword>
<keyword evidence="5 8" id="KW-0472">Membrane</keyword>
<feature type="domain" description="ABC3 transporter permease C-terminal" evidence="9">
    <location>
        <begin position="983"/>
        <end position="1099"/>
    </location>
</feature>
<feature type="compositionally biased region" description="Acidic residues" evidence="7">
    <location>
        <begin position="349"/>
        <end position="358"/>
    </location>
</feature>
<dbReference type="RefSeq" id="WP_146623826.1">
    <property type="nucleotide sequence ID" value="NZ_BJCC01000032.1"/>
</dbReference>
<reference evidence="12" key="1">
    <citation type="submission" date="2019-02" db="EMBL/GenBank/DDBJ databases">
        <title>Draft genome sequence of Enterococcus sp. Gos25-1.</title>
        <authorList>
            <person name="Tanaka N."/>
            <person name="Shiwa Y."/>
            <person name="Fujita N."/>
        </authorList>
    </citation>
    <scope>NUCLEOTIDE SEQUENCE [LARGE SCALE GENOMIC DNA]</scope>
    <source>
        <strain evidence="12">Gos25-1</strain>
    </source>
</reference>
<feature type="domain" description="ABC3 transporter permease C-terminal" evidence="9">
    <location>
        <begin position="579"/>
        <end position="689"/>
    </location>
</feature>
<proteinExistence type="predicted"/>
<evidence type="ECO:0000256" key="4">
    <source>
        <dbReference type="ARBA" id="ARBA00022989"/>
    </source>
</evidence>
<accession>A0A4V0WPY0</accession>
<feature type="transmembrane region" description="Helical" evidence="8">
    <location>
        <begin position="979"/>
        <end position="999"/>
    </location>
</feature>
<evidence type="ECO:0000259" key="10">
    <source>
        <dbReference type="Pfam" id="PF12704"/>
    </source>
</evidence>
<evidence type="ECO:0000256" key="1">
    <source>
        <dbReference type="ARBA" id="ARBA00004651"/>
    </source>
</evidence>
<gene>
    <name evidence="11" type="ORF">NRIC_33200</name>
</gene>
<dbReference type="AlphaFoldDB" id="A0A4V0WPY0"/>
<feature type="transmembrane region" description="Helical" evidence="8">
    <location>
        <begin position="745"/>
        <end position="765"/>
    </location>
</feature>
<feature type="region of interest" description="Disordered" evidence="7">
    <location>
        <begin position="329"/>
        <end position="358"/>
    </location>
</feature>
<name>A0A4V0WPY0_9ENTE</name>
<evidence type="ECO:0000256" key="3">
    <source>
        <dbReference type="ARBA" id="ARBA00022692"/>
    </source>
</evidence>
<dbReference type="InterPro" id="IPR025857">
    <property type="entry name" value="MacB_PCD"/>
</dbReference>
<dbReference type="GO" id="GO:0005886">
    <property type="term" value="C:plasma membrane"/>
    <property type="evidence" value="ECO:0007669"/>
    <property type="project" value="UniProtKB-SubCell"/>
</dbReference>
<organism evidence="11 12">
    <name type="scientific">Enterococcus florum</name>
    <dbReference type="NCBI Taxonomy" id="2480627"/>
    <lineage>
        <taxon>Bacteria</taxon>
        <taxon>Bacillati</taxon>
        <taxon>Bacillota</taxon>
        <taxon>Bacilli</taxon>
        <taxon>Lactobacillales</taxon>
        <taxon>Enterococcaceae</taxon>
        <taxon>Enterococcus</taxon>
    </lineage>
</organism>
<evidence type="ECO:0000256" key="6">
    <source>
        <dbReference type="SAM" id="Coils"/>
    </source>
</evidence>
<dbReference type="Proteomes" id="UP000290567">
    <property type="component" value="Unassembled WGS sequence"/>
</dbReference>
<feature type="coiled-coil region" evidence="6">
    <location>
        <begin position="462"/>
        <end position="550"/>
    </location>
</feature>
<evidence type="ECO:0000256" key="8">
    <source>
        <dbReference type="SAM" id="Phobius"/>
    </source>
</evidence>
<dbReference type="PANTHER" id="PTHR30287:SF1">
    <property type="entry name" value="INNER MEMBRANE PROTEIN"/>
    <property type="match status" value="1"/>
</dbReference>
<feature type="transmembrane region" description="Helical" evidence="8">
    <location>
        <begin position="1033"/>
        <end position="1054"/>
    </location>
</feature>
<feature type="region of interest" description="Disordered" evidence="7">
    <location>
        <begin position="268"/>
        <end position="288"/>
    </location>
</feature>
<keyword evidence="4 8" id="KW-1133">Transmembrane helix</keyword>
<dbReference type="Pfam" id="PF02687">
    <property type="entry name" value="FtsX"/>
    <property type="match status" value="2"/>
</dbReference>
<protein>
    <submittedName>
        <fullName evidence="11">ABC transporter permease</fullName>
    </submittedName>
</protein>
<evidence type="ECO:0000256" key="5">
    <source>
        <dbReference type="ARBA" id="ARBA00023136"/>
    </source>
</evidence>
<feature type="transmembrane region" description="Helical" evidence="8">
    <location>
        <begin position="20"/>
        <end position="37"/>
    </location>
</feature>
<sequence length="1109" mass="126485">MNKPLWKTSLREIRQSKARFLSIYAIIFLGVAFYVGLSATGPDMIKTATNYYEKKQLADTSVVSNLGISEEALDTARSIENVAQAEGRHSHDVFLNESNQVIRFYSYDPQQQLNRVSIEKGRLPEKENEVALDLVAKQQHKYQIGDQISLDQKEDGLKENSFKVVGFVKSPQYIENFTRGNTTVGTGSVDFFALISPKAFTAAVYSEMLIRYQRPESLSAYTGAYDQEAEERQKHAKKVLDAEAENHTIAVKRAVQRQIDEAKEQLNEAKQEAKESEKQLAEAKRGLDLGQKEYDSSLNEFEEKQTAAKEQIDERTALLADTKKEFDAKKKELDDKDNLEEKQQAAEAEQPELESELEQLTDSLPKLELQQNRLEKLNQLLEAQNDEDLSSLTADLDNQKFAELLTAIQTKDYAKAQELVKQEVAEGNKVLQEQQTKQTEIKQKMAENQRILAIEKPSESELEQLKSDVDSLESYMEKGNQQLEKAKTDFEASQKQAQAQLDSAKENLTEAQEVYEQGKTDYEELFSSKMSEAATELAKKEQALKQIRTLTYHFQDRNSNPGYTEYGDNAKRVSSLATVFPMIFFLIAALVTLTTMTRMVEEKRSELGTFKALGYKSQEIALKYVLYAGFASSIGALCGLAVGFYLFPTIIFNAYGQLYNLSQLVTPWYIKESVIALVVVLICAVGSALFVLRYDLRSNAASLMLPRSPKKGKRILLERITPIWLRLSFTQKVTMRNLFRYKQRMLMTIIGIAGCMSMIITGFGLRDSIGDIVTIQFDKLFKYQATVMFNQELSKQERTAYERQLAALPDFDQDLLVATTQVTAKSKDVNQQEITINVPESKQRVQRFMLFNDRETDKHYPLRDQGVIINEKLAELFDLKPKDEFVIETNDGKKHTVKIAAIAENYVGHFLYMSPNYYESLFDHSPIYNTSLLRFKKNLSKKQEEAIAKELMESQKIVNTYFISNSRNALQDTIKSLNIIMWVLIISAGLLAFVVLYNLTNINVSERIRELSTIKVLGFYDKEVAAYVYRENIFLTLIGILLGFGLGKIEHQYILKTVELDMTMFSPDIQLASYLYSAVITMFFTLVVGIVMYFRLKRIDMIEALKANE</sequence>
<dbReference type="InterPro" id="IPR038766">
    <property type="entry name" value="Membrane_comp_ABC_pdt"/>
</dbReference>
<dbReference type="OrthoDB" id="5137249at2"/>
<dbReference type="PANTHER" id="PTHR30287">
    <property type="entry name" value="MEMBRANE COMPONENT OF PREDICTED ABC SUPERFAMILY METABOLITE UPTAKE TRANSPORTER"/>
    <property type="match status" value="1"/>
</dbReference>
<evidence type="ECO:0000256" key="7">
    <source>
        <dbReference type="SAM" id="MobiDB-lite"/>
    </source>
</evidence>
<feature type="transmembrane region" description="Helical" evidence="8">
    <location>
        <begin position="674"/>
        <end position="694"/>
    </location>
</feature>
<comment type="caution">
    <text evidence="11">The sequence shown here is derived from an EMBL/GenBank/DDBJ whole genome shotgun (WGS) entry which is preliminary data.</text>
</comment>
<dbReference type="InterPro" id="IPR003838">
    <property type="entry name" value="ABC3_permease_C"/>
</dbReference>
<keyword evidence="2" id="KW-1003">Cell membrane</keyword>
<evidence type="ECO:0000259" key="9">
    <source>
        <dbReference type="Pfam" id="PF02687"/>
    </source>
</evidence>
<dbReference type="EMBL" id="BJCC01000032">
    <property type="protein sequence ID" value="GCF95429.1"/>
    <property type="molecule type" value="Genomic_DNA"/>
</dbReference>
<keyword evidence="3 8" id="KW-0812">Transmembrane</keyword>
<evidence type="ECO:0000313" key="11">
    <source>
        <dbReference type="EMBL" id="GCF95429.1"/>
    </source>
</evidence>
<evidence type="ECO:0000313" key="12">
    <source>
        <dbReference type="Proteomes" id="UP000290567"/>
    </source>
</evidence>
<keyword evidence="12" id="KW-1185">Reference proteome</keyword>